<keyword evidence="2" id="KW-1185">Reference proteome</keyword>
<sequence length="228" mass="24384">MTLSLSSKLAPLYEPRLKAKEGISAAAKAEELSKASEAAAADRGAFGEESSELRAENARNAVQVLLKINIYYFSIFPFFRFFSARNSANAKNSTSKPEQDSSSRAALVAALCAAVQEKIAKQKSFKILASKCILKSKNNSGNGDQDKKGAALQQQQQQQPLAAAAAAAAADAVQQEKALCELIEPEKPISDSEKKTSSKWLSSVFKQINNKTNNQPEVSFAAVPAAAQ</sequence>
<reference evidence="1" key="1">
    <citation type="submission" date="2013-10" db="EMBL/GenBank/DDBJ databases">
        <title>Genomic analysis of the causative agents of coccidiosis in chickens.</title>
        <authorList>
            <person name="Reid A.J."/>
            <person name="Blake D."/>
            <person name="Billington K."/>
            <person name="Browne H."/>
            <person name="Dunn M."/>
            <person name="Hung S."/>
            <person name="Kawahara F."/>
            <person name="Miranda-Saavedra D."/>
            <person name="Mourier T."/>
            <person name="Nagra H."/>
            <person name="Otto T.D."/>
            <person name="Rawlings N."/>
            <person name="Sanchez A."/>
            <person name="Sanders M."/>
            <person name="Subramaniam C."/>
            <person name="Tay Y."/>
            <person name="Dear P."/>
            <person name="Doerig C."/>
            <person name="Gruber A."/>
            <person name="Parkinson J."/>
            <person name="Shirley M."/>
            <person name="Wan K.L."/>
            <person name="Berriman M."/>
            <person name="Tomley F."/>
            <person name="Pain A."/>
        </authorList>
    </citation>
    <scope>NUCLEOTIDE SEQUENCE [LARGE SCALE GENOMIC DNA]</scope>
    <source>
        <strain evidence="1">Houghton</strain>
    </source>
</reference>
<name>U6MMD0_9EIME</name>
<dbReference type="EMBL" id="HG722838">
    <property type="protein sequence ID" value="CDJ63599.1"/>
    <property type="molecule type" value="Genomic_DNA"/>
</dbReference>
<evidence type="ECO:0000313" key="2">
    <source>
        <dbReference type="Proteomes" id="UP000030754"/>
    </source>
</evidence>
<gene>
    <name evidence="1" type="ORF">ENH_00045680</name>
</gene>
<reference evidence="1" key="2">
    <citation type="submission" date="2013-10" db="EMBL/GenBank/DDBJ databases">
        <authorList>
            <person name="Aslett M."/>
        </authorList>
    </citation>
    <scope>NUCLEOTIDE SEQUENCE [LARGE SCALE GENOMIC DNA]</scope>
    <source>
        <strain evidence="1">Houghton</strain>
    </source>
</reference>
<proteinExistence type="predicted"/>
<dbReference type="OrthoDB" id="10623195at2759"/>
<dbReference type="AlphaFoldDB" id="U6MMD0"/>
<accession>U6MMD0</accession>
<organism evidence="1 2">
    <name type="scientific">Eimeria necatrix</name>
    <dbReference type="NCBI Taxonomy" id="51315"/>
    <lineage>
        <taxon>Eukaryota</taxon>
        <taxon>Sar</taxon>
        <taxon>Alveolata</taxon>
        <taxon>Apicomplexa</taxon>
        <taxon>Conoidasida</taxon>
        <taxon>Coccidia</taxon>
        <taxon>Eucoccidiorida</taxon>
        <taxon>Eimeriorina</taxon>
        <taxon>Eimeriidae</taxon>
        <taxon>Eimeria</taxon>
    </lineage>
</organism>
<dbReference type="Proteomes" id="UP000030754">
    <property type="component" value="Unassembled WGS sequence"/>
</dbReference>
<dbReference type="GeneID" id="25474724"/>
<protein>
    <submittedName>
        <fullName evidence="1">Uncharacterized protein</fullName>
    </submittedName>
</protein>
<dbReference type="VEuPathDB" id="ToxoDB:ENH_00045680"/>
<dbReference type="RefSeq" id="XP_013440961.1">
    <property type="nucleotide sequence ID" value="XM_013585507.1"/>
</dbReference>
<evidence type="ECO:0000313" key="1">
    <source>
        <dbReference type="EMBL" id="CDJ63599.1"/>
    </source>
</evidence>